<gene>
    <name evidence="6" type="ORF">CKA81_16685</name>
</gene>
<feature type="domain" description="HTH lysR-type" evidence="5">
    <location>
        <begin position="1"/>
        <end position="58"/>
    </location>
</feature>
<dbReference type="Pfam" id="PF00126">
    <property type="entry name" value="HTH_1"/>
    <property type="match status" value="1"/>
</dbReference>
<dbReference type="CDD" id="cd08414">
    <property type="entry name" value="PBP2_LTTR_aromatics_like"/>
    <property type="match status" value="1"/>
</dbReference>
<dbReference type="EMBL" id="CP022987">
    <property type="protein sequence ID" value="QAA95687.1"/>
    <property type="molecule type" value="Genomic_DNA"/>
</dbReference>
<dbReference type="Gene3D" id="3.40.190.10">
    <property type="entry name" value="Periplasmic binding protein-like II"/>
    <property type="match status" value="2"/>
</dbReference>
<dbReference type="KEGG" id="pus:CKA81_16685"/>
<evidence type="ECO:0000256" key="2">
    <source>
        <dbReference type="ARBA" id="ARBA00023015"/>
    </source>
</evidence>
<organism evidence="6 7">
    <name type="scientific">Pollutimonas thiosulfatoxidans</name>
    <dbReference type="NCBI Taxonomy" id="2028345"/>
    <lineage>
        <taxon>Bacteria</taxon>
        <taxon>Pseudomonadati</taxon>
        <taxon>Pseudomonadota</taxon>
        <taxon>Betaproteobacteria</taxon>
        <taxon>Burkholderiales</taxon>
        <taxon>Alcaligenaceae</taxon>
        <taxon>Pollutimonas</taxon>
    </lineage>
</organism>
<dbReference type="Pfam" id="PF03466">
    <property type="entry name" value="LysR_substrate"/>
    <property type="match status" value="1"/>
</dbReference>
<evidence type="ECO:0000313" key="7">
    <source>
        <dbReference type="Proteomes" id="UP000283474"/>
    </source>
</evidence>
<dbReference type="PANTHER" id="PTHR30346">
    <property type="entry name" value="TRANSCRIPTIONAL DUAL REGULATOR HCAR-RELATED"/>
    <property type="match status" value="1"/>
</dbReference>
<comment type="similarity">
    <text evidence="1">Belongs to the LysR transcriptional regulatory family.</text>
</comment>
<dbReference type="FunFam" id="1.10.10.10:FF:000001">
    <property type="entry name" value="LysR family transcriptional regulator"/>
    <property type="match status" value="1"/>
</dbReference>
<keyword evidence="2" id="KW-0805">Transcription regulation</keyword>
<dbReference type="GO" id="GO:0003677">
    <property type="term" value="F:DNA binding"/>
    <property type="evidence" value="ECO:0007669"/>
    <property type="project" value="UniProtKB-KW"/>
</dbReference>
<dbReference type="InterPro" id="IPR036390">
    <property type="entry name" value="WH_DNA-bd_sf"/>
</dbReference>
<dbReference type="OrthoDB" id="5292387at2"/>
<dbReference type="InterPro" id="IPR036388">
    <property type="entry name" value="WH-like_DNA-bd_sf"/>
</dbReference>
<dbReference type="Gene3D" id="1.10.10.10">
    <property type="entry name" value="Winged helix-like DNA-binding domain superfamily/Winged helix DNA-binding domain"/>
    <property type="match status" value="1"/>
</dbReference>
<dbReference type="AlphaFoldDB" id="A0A410GHA6"/>
<sequence>MELRHLKYFVAVAEHLHFALAAEALGISPPTLTVQIQQLERRLQARLFARTKRAVSLTAAGEAFLAEAQLALRQVERTINVGQLAGRGQLGRIEIGYVGSAAYSGVLQQQLRLFRRAFPQVLVTVREQPMARLPELLKDGQVDIAFVRLPIVLDRSLRSQVVLRDRYCVALPAEHRLASASGPVKSRELATETFIVPEQDSGTKEVSRRGRFALDAPSRPGSLLQVLTEVSFGAGVAIVPDILQGALDMPNVVFKPLAGEPINSEVAAVYRGFERSPVVKNLIEQLLRTSIA</sequence>
<evidence type="ECO:0000256" key="1">
    <source>
        <dbReference type="ARBA" id="ARBA00009437"/>
    </source>
</evidence>
<dbReference type="GO" id="GO:0032993">
    <property type="term" value="C:protein-DNA complex"/>
    <property type="evidence" value="ECO:0007669"/>
    <property type="project" value="TreeGrafter"/>
</dbReference>
<dbReference type="SUPFAM" id="SSF46785">
    <property type="entry name" value="Winged helix' DNA-binding domain"/>
    <property type="match status" value="1"/>
</dbReference>
<dbReference type="InterPro" id="IPR000847">
    <property type="entry name" value="LysR_HTH_N"/>
</dbReference>
<keyword evidence="3" id="KW-0238">DNA-binding</keyword>
<accession>A0A410GHA6</accession>
<name>A0A410GHA6_9BURK</name>
<keyword evidence="4" id="KW-0804">Transcription</keyword>
<dbReference type="Proteomes" id="UP000283474">
    <property type="component" value="Chromosome"/>
</dbReference>
<protein>
    <submittedName>
        <fullName evidence="6">LysR family transcriptional regulator</fullName>
    </submittedName>
</protein>
<dbReference type="PROSITE" id="PS50931">
    <property type="entry name" value="HTH_LYSR"/>
    <property type="match status" value="1"/>
</dbReference>
<dbReference type="GO" id="GO:0003700">
    <property type="term" value="F:DNA-binding transcription factor activity"/>
    <property type="evidence" value="ECO:0007669"/>
    <property type="project" value="InterPro"/>
</dbReference>
<evidence type="ECO:0000259" key="5">
    <source>
        <dbReference type="PROSITE" id="PS50931"/>
    </source>
</evidence>
<dbReference type="PANTHER" id="PTHR30346:SF28">
    <property type="entry name" value="HTH-TYPE TRANSCRIPTIONAL REGULATOR CYNR"/>
    <property type="match status" value="1"/>
</dbReference>
<dbReference type="SUPFAM" id="SSF53850">
    <property type="entry name" value="Periplasmic binding protein-like II"/>
    <property type="match status" value="1"/>
</dbReference>
<keyword evidence="7" id="KW-1185">Reference proteome</keyword>
<proteinExistence type="inferred from homology"/>
<dbReference type="InterPro" id="IPR005119">
    <property type="entry name" value="LysR_subst-bd"/>
</dbReference>
<evidence type="ECO:0000256" key="4">
    <source>
        <dbReference type="ARBA" id="ARBA00023163"/>
    </source>
</evidence>
<reference evidence="6 7" key="1">
    <citation type="submission" date="2017-08" db="EMBL/GenBank/DDBJ databases">
        <authorList>
            <person name="Park S.-J."/>
            <person name="Kim H."/>
        </authorList>
    </citation>
    <scope>NUCLEOTIDE SEQUENCE [LARGE SCALE GENOMIC DNA]</scope>
    <source>
        <strain evidence="7">ye3</strain>
    </source>
</reference>
<evidence type="ECO:0000313" key="6">
    <source>
        <dbReference type="EMBL" id="QAA95687.1"/>
    </source>
</evidence>
<evidence type="ECO:0000256" key="3">
    <source>
        <dbReference type="ARBA" id="ARBA00023125"/>
    </source>
</evidence>